<evidence type="ECO:0000256" key="4">
    <source>
        <dbReference type="SAM" id="Phobius"/>
    </source>
</evidence>
<dbReference type="VEuPathDB" id="TriTrypDB:ADEAN_000267300"/>
<dbReference type="PROSITE" id="PS50005">
    <property type="entry name" value="TPR"/>
    <property type="match status" value="1"/>
</dbReference>
<evidence type="ECO:0000256" key="3">
    <source>
        <dbReference type="PROSITE-ProRule" id="PRU00339"/>
    </source>
</evidence>
<evidence type="ECO:0000313" key="5">
    <source>
        <dbReference type="EMBL" id="CAD2215218.1"/>
    </source>
</evidence>
<evidence type="ECO:0000256" key="2">
    <source>
        <dbReference type="ARBA" id="ARBA00022803"/>
    </source>
</evidence>
<dbReference type="SMART" id="SM00028">
    <property type="entry name" value="TPR"/>
    <property type="match status" value="3"/>
</dbReference>
<dbReference type="PANTHER" id="PTHR45831:SF2">
    <property type="entry name" value="LD24721P"/>
    <property type="match status" value="1"/>
</dbReference>
<dbReference type="InterPro" id="IPR011990">
    <property type="entry name" value="TPR-like_helical_dom_sf"/>
</dbReference>
<dbReference type="Gene3D" id="1.25.40.10">
    <property type="entry name" value="Tetratricopeptide repeat domain"/>
    <property type="match status" value="1"/>
</dbReference>
<gene>
    <name evidence="5" type="ORF">ADEAN_000267300</name>
</gene>
<keyword evidence="4" id="KW-0812">Transmembrane</keyword>
<dbReference type="EMBL" id="LR877148">
    <property type="protein sequence ID" value="CAD2215218.1"/>
    <property type="molecule type" value="Genomic_DNA"/>
</dbReference>
<dbReference type="SUPFAM" id="SSF48452">
    <property type="entry name" value="TPR-like"/>
    <property type="match status" value="1"/>
</dbReference>
<dbReference type="InterPro" id="IPR019734">
    <property type="entry name" value="TPR_rpt"/>
</dbReference>
<proteinExistence type="predicted"/>
<dbReference type="InterPro" id="IPR047150">
    <property type="entry name" value="SGT"/>
</dbReference>
<feature type="repeat" description="TPR" evidence="3">
    <location>
        <begin position="2"/>
        <end position="35"/>
    </location>
</feature>
<dbReference type="AlphaFoldDB" id="A0A7G2C5Z4"/>
<sequence length="411" mass="47546">MSDAYKLKGNEFFKEKRYSEAIEQYTKAIEKEESETNPNTDLLVVYYNNRAAALHLNGEYNKSLTDAKKSIELDSSAKNTKGYLRAATALWAQKNYADAKKYYQTVINKFDAKNEVALDGVKQLSALLTPAENNNNNPKQNEAMENLNKFRSFMNTKNNSPMGADIGGEWKHVHLSYVGLLLNLILLSLAPIYLASLIVFPNYTSTLFYTYAVVHGIQQLFTMYKLKLIPYLTKPEKPTEEPFLKTASKHYCSSVLILFMMHFALKITPITYMIVYTSAYNLTDLLFYNMELLKKIPVASSLVRVLEEKVLRRYDIEKENHFKRDQFLTFAAMIEALLVFTIFLFGGSWFTLMYIQYTIYRYHNDKYMQFAFRGIKNAIETNVMNKSFIPAIVKKGYYKLLEGIELTAYLK</sequence>
<keyword evidence="2 3" id="KW-0802">TPR repeat</keyword>
<dbReference type="GO" id="GO:0006620">
    <property type="term" value="P:post-translational protein targeting to endoplasmic reticulum membrane"/>
    <property type="evidence" value="ECO:0007669"/>
    <property type="project" value="TreeGrafter"/>
</dbReference>
<keyword evidence="6" id="KW-1185">Reference proteome</keyword>
<dbReference type="GO" id="GO:0072380">
    <property type="term" value="C:TRC complex"/>
    <property type="evidence" value="ECO:0007669"/>
    <property type="project" value="TreeGrafter"/>
</dbReference>
<feature type="transmembrane region" description="Helical" evidence="4">
    <location>
        <begin position="327"/>
        <end position="355"/>
    </location>
</feature>
<dbReference type="GO" id="GO:0016020">
    <property type="term" value="C:membrane"/>
    <property type="evidence" value="ECO:0007669"/>
    <property type="project" value="TreeGrafter"/>
</dbReference>
<evidence type="ECO:0000256" key="1">
    <source>
        <dbReference type="ARBA" id="ARBA00022737"/>
    </source>
</evidence>
<accession>A0A7G2C5Z4</accession>
<dbReference type="GO" id="GO:0060090">
    <property type="term" value="F:molecular adaptor activity"/>
    <property type="evidence" value="ECO:0007669"/>
    <property type="project" value="TreeGrafter"/>
</dbReference>
<keyword evidence="4" id="KW-0472">Membrane</keyword>
<protein>
    <submittedName>
        <fullName evidence="5">Uncharacterized protein</fullName>
    </submittedName>
</protein>
<keyword evidence="1" id="KW-0677">Repeat</keyword>
<organism evidence="5 6">
    <name type="scientific">Angomonas deanei</name>
    <dbReference type="NCBI Taxonomy" id="59799"/>
    <lineage>
        <taxon>Eukaryota</taxon>
        <taxon>Discoba</taxon>
        <taxon>Euglenozoa</taxon>
        <taxon>Kinetoplastea</taxon>
        <taxon>Metakinetoplastina</taxon>
        <taxon>Trypanosomatida</taxon>
        <taxon>Trypanosomatidae</taxon>
        <taxon>Strigomonadinae</taxon>
        <taxon>Angomonas</taxon>
    </lineage>
</organism>
<dbReference type="Proteomes" id="UP000515908">
    <property type="component" value="Chromosome 04"/>
</dbReference>
<dbReference type="Pfam" id="PF13181">
    <property type="entry name" value="TPR_8"/>
    <property type="match status" value="1"/>
</dbReference>
<name>A0A7G2C5Z4_9TRYP</name>
<feature type="transmembrane region" description="Helical" evidence="4">
    <location>
        <begin position="255"/>
        <end position="279"/>
    </location>
</feature>
<keyword evidence="4" id="KW-1133">Transmembrane helix</keyword>
<dbReference type="PANTHER" id="PTHR45831">
    <property type="entry name" value="LD24721P"/>
    <property type="match status" value="1"/>
</dbReference>
<evidence type="ECO:0000313" key="6">
    <source>
        <dbReference type="Proteomes" id="UP000515908"/>
    </source>
</evidence>
<reference evidence="5 6" key="1">
    <citation type="submission" date="2020-08" db="EMBL/GenBank/DDBJ databases">
        <authorList>
            <person name="Newling K."/>
            <person name="Davey J."/>
            <person name="Forrester S."/>
        </authorList>
    </citation>
    <scope>NUCLEOTIDE SEQUENCE [LARGE SCALE GENOMIC DNA]</scope>
    <source>
        <strain evidence="6">Crithidia deanei Carvalho (ATCC PRA-265)</strain>
    </source>
</reference>
<feature type="transmembrane region" description="Helical" evidence="4">
    <location>
        <begin position="180"/>
        <end position="200"/>
    </location>
</feature>